<dbReference type="PANTHER" id="PTHR11616">
    <property type="entry name" value="SODIUM/CHLORIDE DEPENDENT TRANSPORTER"/>
    <property type="match status" value="1"/>
</dbReference>
<evidence type="ECO:0000256" key="3">
    <source>
        <dbReference type="ARBA" id="ARBA00022448"/>
    </source>
</evidence>
<dbReference type="GO" id="GO:0015375">
    <property type="term" value="F:glycine:sodium symporter activity"/>
    <property type="evidence" value="ECO:0007669"/>
    <property type="project" value="TreeGrafter"/>
</dbReference>
<feature type="transmembrane region" description="Helical" evidence="12">
    <location>
        <begin position="487"/>
        <end position="508"/>
    </location>
</feature>
<feature type="binding site" evidence="8">
    <location>
        <position position="362"/>
    </location>
    <ligand>
        <name>Na(+)</name>
        <dbReference type="ChEBI" id="CHEBI:29101"/>
        <label>1</label>
    </ligand>
</feature>
<evidence type="ECO:0000256" key="4">
    <source>
        <dbReference type="ARBA" id="ARBA00022692"/>
    </source>
</evidence>
<sequence length="1483" mass="160356">MSKSSAKPKAQIPAVAKDISAMDTKIADSKDELNPEPAAEDAEPARGNWTGRFDFLLSLLGYSVGLGNVWRFPYLCYNNGGGAFLIPFTVMLIIAGLPLMFMELSFGQYAALGPVAVYNKFCPLFQGLGYGMVIVSSIVMLYYNLIIAWTIYYMAVSFMSIFYQLPWQNCDAEWSTEHCYSYEEADSCEAANGTYYLRKCFNQTYALLHNINALAEGALRRPPAEEYFTNQVLGLSSGIEETGQIRWGMAVCLLAAWLIVFLCLCKGVQSSGKVVYFTALFPYVVLVILFFRGVTLPGASTGILFYLTPDFSQLLNAQVWGDAAVQIFFALSPAWGGLITLSSYNKFSNNCYIDSLIVAVSNIATSFFAGLVIFSVIGFLAHELNVEVDRVVDQGAGLAFIVYPEVVTRLPVSPLWSILFFVMLLTLGLDSQFALMETVTTAILDRFPNFRQKKVWVVLTVAVFGYLGGLIFTTNSGMYWLQLMDKYAANWSVLIIAIGECILIAWIYGAEKFCGDIQRMIGRQTKLWVFFWSAMWRIITPAALVFILVFNWIEYKPASYGYYVYPMWADAVGWILGVLPVVVVVLMAIDQICSGPDDLTIMEKARALSRPTEEWGPSATAVLRHESELSPPVLLLHGRPTSQDGGDSTSITSGIENEIKKSGAIIKTKRNSIKRKVQNFSHESDDAVIEPLLQKDKEKTDIVKQSAKFNLLTKTKTEVTDEKGSDKDKLITDKEQNSGLSNTSDVKDKLAATFLVKDNSVSKSTSANAPMHNHMNTNVFSSHDGLKGYVAPKSQILVEIDNSRPVGYNPSPLIFTTAKIHTDGKTKQMEPVQMTPVPILSTIEVSVIKSGGNMGETFGQVSSNINTGYSTISQNAKSITEQTMKPSLKTMQNKEADSKILISTEMKSVTANPPDKVFISSSSNKESTLTQPKSFTTETRKDYATENKNTSKQDQTGIEYPPKTSMSQLANNTSSNKMKTTLPQELQIGSISLGTTKGNSVNNSAKKEIETNTSPRYPENKSDLNKIVKPDSQRTDVGASVKSVDNANKEYNNTSLNNKQLQRQSVVIDKDGTMPKLKSNMVTSPQSNEGKILNKSGENSISNEAELLNDKTKLPRHSANNVPTSNITTVPVSASTDENTFSSANSKKLSQTTSSVPISKVHNADFKKSTTTTTVTGSKTSIPTTANSSIRKIVAPTKTTPALNNSPATSTQVTTASSSPASVNTPVTAKTSAPISSSVTSAPLTTFVAGNKISTPTTTIITTSKLSEDVVTTSTKISPKTTATIVDKTCTSSVATNPSGNSVTSSSISKMNSPIVKAGTVTTTTVSKPLNTENKTGNASSSVHIKMGNTNDGSREKPQGTGSLTTKPMSTAANKSAKVLTTVTPSTSSQRTIVTTSPTTAKSTVSKTISQSSEIAPKSSSSKEKSSVAKNNTTLISSATSGKSAAANSTFVSPSSSSKSTDANKQKDSKSKELSNGNKSLKA</sequence>
<evidence type="ECO:0000256" key="6">
    <source>
        <dbReference type="ARBA" id="ARBA00022989"/>
    </source>
</evidence>
<evidence type="ECO:0000256" key="11">
    <source>
        <dbReference type="SAM" id="MobiDB-lite"/>
    </source>
</evidence>
<accession>A0A2A4IXB3</accession>
<dbReference type="PROSITE" id="PS00610">
    <property type="entry name" value="NA_NEUROTRAN_SYMP_1"/>
    <property type="match status" value="1"/>
</dbReference>
<comment type="similarity">
    <text evidence="2 10">Belongs to the sodium:neurotransmitter symporter (SNF) (TC 2.A.22) family.</text>
</comment>
<evidence type="ECO:0000256" key="7">
    <source>
        <dbReference type="ARBA" id="ARBA00023136"/>
    </source>
</evidence>
<dbReference type="InterPro" id="IPR037272">
    <property type="entry name" value="SNS_sf"/>
</dbReference>
<keyword evidence="9" id="KW-1015">Disulfide bond</keyword>
<dbReference type="GO" id="GO:0005886">
    <property type="term" value="C:plasma membrane"/>
    <property type="evidence" value="ECO:0007669"/>
    <property type="project" value="TreeGrafter"/>
</dbReference>
<feature type="region of interest" description="Disordered" evidence="11">
    <location>
        <begin position="993"/>
        <end position="1024"/>
    </location>
</feature>
<dbReference type="GO" id="GO:0046872">
    <property type="term" value="F:metal ion binding"/>
    <property type="evidence" value="ECO:0007669"/>
    <property type="project" value="UniProtKB-KW"/>
</dbReference>
<evidence type="ECO:0000256" key="10">
    <source>
        <dbReference type="RuleBase" id="RU003732"/>
    </source>
</evidence>
<feature type="binding site" evidence="8">
    <location>
        <position position="64"/>
    </location>
    <ligand>
        <name>Na(+)</name>
        <dbReference type="ChEBI" id="CHEBI:29101"/>
        <label>1</label>
    </ligand>
</feature>
<comment type="subcellular location">
    <subcellularLocation>
        <location evidence="1">Membrane</location>
        <topology evidence="1">Multi-pass membrane protein</topology>
    </subcellularLocation>
</comment>
<evidence type="ECO:0000256" key="8">
    <source>
        <dbReference type="PIRSR" id="PIRSR600175-1"/>
    </source>
</evidence>
<dbReference type="PROSITE" id="PS50267">
    <property type="entry name" value="NA_NEUROTRAN_SYMP_3"/>
    <property type="match status" value="1"/>
</dbReference>
<feature type="compositionally biased region" description="Polar residues" evidence="11">
    <location>
        <begin position="1360"/>
        <end position="1408"/>
    </location>
</feature>
<dbReference type="STRING" id="7102.A0A2A4IXB3"/>
<feature type="compositionally biased region" description="Polar residues" evidence="11">
    <location>
        <begin position="1431"/>
        <end position="1448"/>
    </location>
</feature>
<feature type="region of interest" description="Disordered" evidence="11">
    <location>
        <begin position="1136"/>
        <end position="1155"/>
    </location>
</feature>
<keyword evidence="6 12" id="KW-1133">Transmembrane helix</keyword>
<keyword evidence="8" id="KW-0479">Metal-binding</keyword>
<proteinExistence type="inferred from homology"/>
<feature type="compositionally biased region" description="Polar residues" evidence="11">
    <location>
        <begin position="1474"/>
        <end position="1483"/>
    </location>
</feature>
<feature type="transmembrane region" description="Helical" evidence="12">
    <location>
        <begin position="327"/>
        <end position="344"/>
    </location>
</feature>
<protein>
    <recommendedName>
        <fullName evidence="10">Transporter</fullName>
    </recommendedName>
</protein>
<dbReference type="Pfam" id="PF00209">
    <property type="entry name" value="SNF"/>
    <property type="match status" value="1"/>
</dbReference>
<feature type="transmembrane region" description="Helical" evidence="12">
    <location>
        <begin position="245"/>
        <end position="265"/>
    </location>
</feature>
<feature type="transmembrane region" description="Helical" evidence="12">
    <location>
        <begin position="127"/>
        <end position="155"/>
    </location>
</feature>
<feature type="compositionally biased region" description="Polar residues" evidence="11">
    <location>
        <begin position="993"/>
        <end position="1004"/>
    </location>
</feature>
<feature type="compositionally biased region" description="Polar residues" evidence="11">
    <location>
        <begin position="919"/>
        <end position="937"/>
    </location>
</feature>
<feature type="transmembrane region" description="Helical" evidence="12">
    <location>
        <begin position="84"/>
        <end position="106"/>
    </location>
</feature>
<feature type="region of interest" description="Disordered" evidence="11">
    <location>
        <begin position="719"/>
        <end position="743"/>
    </location>
</feature>
<organism evidence="13">
    <name type="scientific">Heliothis virescens</name>
    <name type="common">Tobacco budworm moth</name>
    <dbReference type="NCBI Taxonomy" id="7102"/>
    <lineage>
        <taxon>Eukaryota</taxon>
        <taxon>Metazoa</taxon>
        <taxon>Ecdysozoa</taxon>
        <taxon>Arthropoda</taxon>
        <taxon>Hexapoda</taxon>
        <taxon>Insecta</taxon>
        <taxon>Pterygota</taxon>
        <taxon>Neoptera</taxon>
        <taxon>Endopterygota</taxon>
        <taxon>Lepidoptera</taxon>
        <taxon>Glossata</taxon>
        <taxon>Ditrysia</taxon>
        <taxon>Noctuoidea</taxon>
        <taxon>Noctuidae</taxon>
        <taxon>Heliothinae</taxon>
        <taxon>Heliothis</taxon>
    </lineage>
</organism>
<keyword evidence="3 10" id="KW-0813">Transport</keyword>
<feature type="transmembrane region" description="Helical" evidence="12">
    <location>
        <begin position="529"/>
        <end position="553"/>
    </location>
</feature>
<keyword evidence="4 10" id="KW-0812">Transmembrane</keyword>
<evidence type="ECO:0000313" key="13">
    <source>
        <dbReference type="EMBL" id="PCG63822.1"/>
    </source>
</evidence>
<feature type="region of interest" description="Disordered" evidence="11">
    <location>
        <begin position="1326"/>
        <end position="1483"/>
    </location>
</feature>
<evidence type="ECO:0000256" key="5">
    <source>
        <dbReference type="ARBA" id="ARBA00022847"/>
    </source>
</evidence>
<dbReference type="PRINTS" id="PR00176">
    <property type="entry name" value="NANEUSMPORT"/>
</dbReference>
<feature type="transmembrane region" description="Helical" evidence="12">
    <location>
        <begin position="415"/>
        <end position="435"/>
    </location>
</feature>
<feature type="binding site" evidence="8">
    <location>
        <position position="431"/>
    </location>
    <ligand>
        <name>Na(+)</name>
        <dbReference type="ChEBI" id="CHEBI:29101"/>
        <label>1</label>
    </ligand>
</feature>
<feature type="compositionally biased region" description="Basic and acidic residues" evidence="11">
    <location>
        <begin position="1462"/>
        <end position="1473"/>
    </location>
</feature>
<keyword evidence="7 12" id="KW-0472">Membrane</keyword>
<feature type="compositionally biased region" description="Basic and acidic residues" evidence="11">
    <location>
        <begin position="938"/>
        <end position="951"/>
    </location>
</feature>
<feature type="transmembrane region" description="Helical" evidence="12">
    <location>
        <begin position="274"/>
        <end position="307"/>
    </location>
</feature>
<feature type="compositionally biased region" description="Polar residues" evidence="11">
    <location>
        <begin position="1326"/>
        <end position="1352"/>
    </location>
</feature>
<evidence type="ECO:0000256" key="9">
    <source>
        <dbReference type="PIRSR" id="PIRSR600175-2"/>
    </source>
</evidence>
<feature type="compositionally biased region" description="Low complexity" evidence="11">
    <location>
        <begin position="1449"/>
        <end position="1460"/>
    </location>
</feature>
<feature type="compositionally biased region" description="Low complexity" evidence="11">
    <location>
        <begin position="1206"/>
        <end position="1228"/>
    </location>
</feature>
<feature type="binding site" evidence="8">
    <location>
        <position position="61"/>
    </location>
    <ligand>
        <name>Na(+)</name>
        <dbReference type="ChEBI" id="CHEBI:29101"/>
        <label>1</label>
    </ligand>
</feature>
<feature type="disulfide bond" evidence="9">
    <location>
        <begin position="170"/>
        <end position="179"/>
    </location>
</feature>
<feature type="region of interest" description="Disordered" evidence="11">
    <location>
        <begin position="1196"/>
        <end position="1230"/>
    </location>
</feature>
<evidence type="ECO:0000256" key="12">
    <source>
        <dbReference type="SAM" id="Phobius"/>
    </source>
</evidence>
<feature type="compositionally biased region" description="Basic and acidic residues" evidence="11">
    <location>
        <begin position="719"/>
        <end position="736"/>
    </location>
</feature>
<dbReference type="PANTHER" id="PTHR11616:SF313">
    <property type="entry name" value="TRANSPORTER"/>
    <property type="match status" value="1"/>
</dbReference>
<evidence type="ECO:0000256" key="2">
    <source>
        <dbReference type="ARBA" id="ARBA00006459"/>
    </source>
</evidence>
<reference evidence="13" key="1">
    <citation type="submission" date="2017-09" db="EMBL/GenBank/DDBJ databases">
        <title>Contemporary evolution of a Lepidopteran species, Heliothis virescens, in response to modern agricultural practices.</title>
        <authorList>
            <person name="Fritz M.L."/>
            <person name="Deyonke A.M."/>
            <person name="Papanicolaou A."/>
            <person name="Micinski S."/>
            <person name="Westbrook J."/>
            <person name="Gould F."/>
        </authorList>
    </citation>
    <scope>NUCLEOTIDE SEQUENCE [LARGE SCALE GENOMIC DNA]</scope>
    <source>
        <strain evidence="13">HvINT-</strain>
        <tissue evidence="13">Whole body</tissue>
    </source>
</reference>
<feature type="binding site" evidence="8">
    <location>
        <position position="427"/>
    </location>
    <ligand>
        <name>Na(+)</name>
        <dbReference type="ChEBI" id="CHEBI:29101"/>
        <label>1</label>
    </ligand>
</feature>
<feature type="region of interest" description="Disordered" evidence="11">
    <location>
        <begin position="913"/>
        <end position="965"/>
    </location>
</feature>
<evidence type="ECO:0000256" key="1">
    <source>
        <dbReference type="ARBA" id="ARBA00004141"/>
    </source>
</evidence>
<feature type="compositionally biased region" description="Low complexity" evidence="11">
    <location>
        <begin position="1409"/>
        <end position="1420"/>
    </location>
</feature>
<dbReference type="InterPro" id="IPR000175">
    <property type="entry name" value="Na/ntran_symport"/>
</dbReference>
<feature type="binding site" evidence="8">
    <location>
        <position position="68"/>
    </location>
    <ligand>
        <name>Na(+)</name>
        <dbReference type="ChEBI" id="CHEBI:29101"/>
        <label>1</label>
    </ligand>
</feature>
<feature type="transmembrane region" description="Helical" evidence="12">
    <location>
        <begin position="456"/>
        <end position="481"/>
    </location>
</feature>
<feature type="transmembrane region" description="Helical" evidence="12">
    <location>
        <begin position="356"/>
        <end position="381"/>
    </location>
</feature>
<gene>
    <name evidence="13" type="ORF">B5V51_11677</name>
</gene>
<dbReference type="EMBL" id="NWSH01005941">
    <property type="protein sequence ID" value="PCG63822.1"/>
    <property type="molecule type" value="Genomic_DNA"/>
</dbReference>
<comment type="caution">
    <text evidence="13">The sequence shown here is derived from an EMBL/GenBank/DDBJ whole genome shotgun (WGS) entry which is preliminary data.</text>
</comment>
<name>A0A2A4IXB3_HELVI</name>
<keyword evidence="8" id="KW-0915">Sodium</keyword>
<feature type="binding site" evidence="8">
    <location>
        <position position="430"/>
    </location>
    <ligand>
        <name>Na(+)</name>
        <dbReference type="ChEBI" id="CHEBI:29101"/>
        <label>1</label>
    </ligand>
</feature>
<keyword evidence="5 10" id="KW-0769">Symport</keyword>
<dbReference type="SUPFAM" id="SSF161070">
    <property type="entry name" value="SNF-like"/>
    <property type="match status" value="1"/>
</dbReference>